<keyword evidence="3" id="KW-0808">Transferase</keyword>
<reference evidence="3" key="1">
    <citation type="submission" date="2019-08" db="EMBL/GenBank/DDBJ databases">
        <authorList>
            <person name="Kucharzyk K."/>
            <person name="Murdoch R.W."/>
            <person name="Higgins S."/>
            <person name="Loffler F."/>
        </authorList>
    </citation>
    <scope>NUCLEOTIDE SEQUENCE</scope>
</reference>
<dbReference type="PANTHER" id="PTHR12526:SF630">
    <property type="entry name" value="GLYCOSYLTRANSFERASE"/>
    <property type="match status" value="1"/>
</dbReference>
<gene>
    <name evidence="3" type="primary">gtf1_20</name>
    <name evidence="3" type="ORF">SDC9_56107</name>
</gene>
<dbReference type="PANTHER" id="PTHR12526">
    <property type="entry name" value="GLYCOSYLTRANSFERASE"/>
    <property type="match status" value="1"/>
</dbReference>
<accession>A0A644X6J9</accession>
<organism evidence="3">
    <name type="scientific">bioreactor metagenome</name>
    <dbReference type="NCBI Taxonomy" id="1076179"/>
    <lineage>
        <taxon>unclassified sequences</taxon>
        <taxon>metagenomes</taxon>
        <taxon>ecological metagenomes</taxon>
    </lineage>
</organism>
<protein>
    <submittedName>
        <fullName evidence="3">Glycosyltransferase Gtf1</fullName>
        <ecNumber evidence="3">2.4.1.-</ecNumber>
    </submittedName>
</protein>
<dbReference type="InterPro" id="IPR028098">
    <property type="entry name" value="Glyco_trans_4-like_N"/>
</dbReference>
<feature type="domain" description="Glycosyltransferase subfamily 4-like N-terminal" evidence="2">
    <location>
        <begin position="3"/>
        <end position="133"/>
    </location>
</feature>
<dbReference type="GO" id="GO:0016757">
    <property type="term" value="F:glycosyltransferase activity"/>
    <property type="evidence" value="ECO:0007669"/>
    <property type="project" value="UniProtKB-KW"/>
</dbReference>
<feature type="domain" description="Glycosyl transferase family 1" evidence="1">
    <location>
        <begin position="158"/>
        <end position="312"/>
    </location>
</feature>
<evidence type="ECO:0000259" key="2">
    <source>
        <dbReference type="Pfam" id="PF13439"/>
    </source>
</evidence>
<dbReference type="Gene3D" id="3.40.50.2000">
    <property type="entry name" value="Glycogen Phosphorylase B"/>
    <property type="match status" value="2"/>
</dbReference>
<dbReference type="EC" id="2.4.1.-" evidence="3"/>
<dbReference type="SUPFAM" id="SSF53756">
    <property type="entry name" value="UDP-Glycosyltransferase/glycogen phosphorylase"/>
    <property type="match status" value="1"/>
</dbReference>
<dbReference type="InterPro" id="IPR001296">
    <property type="entry name" value="Glyco_trans_1"/>
</dbReference>
<proteinExistence type="predicted"/>
<sequence length="333" mass="38655">MVVRGLVAKGYEVELFTSNTDGFLSGIENVVYHKFPYKWTSNKPFTLCRLLFAQLYMFIMALKYNKDNSLFYINTICPFAPALAGKIKKIPVVYHVHEVYIKPNLLHRFYAWMWRRLSSFSFFVSRYVQEHYLMDTSNTAIVYNALSESFINRIPLQAENRNKNCILMISSFKVYKGVNEFVDLAFKLPQFKFCLVLNTKFNEVRNFIPSYPDNLEIFTVQNDIHPFLQKADLLLNLTIPSLCVETFGLTLLEAMAYGVPVICPPVGGPIEFVKDNYNGFKVDSRNLDELCDKISFILNGENYDRLSVNAKQTALKFNESEMIRIIDEKLKEF</sequence>
<dbReference type="CDD" id="cd03801">
    <property type="entry name" value="GT4_PimA-like"/>
    <property type="match status" value="1"/>
</dbReference>
<dbReference type="AlphaFoldDB" id="A0A644X6J9"/>
<evidence type="ECO:0000259" key="1">
    <source>
        <dbReference type="Pfam" id="PF00534"/>
    </source>
</evidence>
<dbReference type="EMBL" id="VSSQ01001612">
    <property type="protein sequence ID" value="MPM09784.1"/>
    <property type="molecule type" value="Genomic_DNA"/>
</dbReference>
<dbReference type="Pfam" id="PF13439">
    <property type="entry name" value="Glyco_transf_4"/>
    <property type="match status" value="1"/>
</dbReference>
<comment type="caution">
    <text evidence="3">The sequence shown here is derived from an EMBL/GenBank/DDBJ whole genome shotgun (WGS) entry which is preliminary data.</text>
</comment>
<evidence type="ECO:0000313" key="3">
    <source>
        <dbReference type="EMBL" id="MPM09784.1"/>
    </source>
</evidence>
<keyword evidence="3" id="KW-0328">Glycosyltransferase</keyword>
<dbReference type="Pfam" id="PF00534">
    <property type="entry name" value="Glycos_transf_1"/>
    <property type="match status" value="1"/>
</dbReference>
<name>A0A644X6J9_9ZZZZ</name>